<protein>
    <submittedName>
        <fullName evidence="5">Histone deacetylase HDT1</fullName>
    </submittedName>
</protein>
<comment type="similarity">
    <text evidence="1">Belongs to the histone deacetylase HD2 family.</text>
</comment>
<dbReference type="InterPro" id="IPR041232">
    <property type="entry name" value="NPL"/>
</dbReference>
<dbReference type="Gene3D" id="2.60.120.340">
    <property type="entry name" value="Nucleoplasmin core domain"/>
    <property type="match status" value="1"/>
</dbReference>
<gene>
    <name evidence="5" type="ORF">CQW23_24211</name>
</gene>
<keyword evidence="2" id="KW-0479">Metal-binding</keyword>
<feature type="domain" description="C2H2-type" evidence="4">
    <location>
        <begin position="257"/>
        <end position="285"/>
    </location>
</feature>
<evidence type="ECO:0000256" key="3">
    <source>
        <dbReference type="SAM" id="MobiDB-lite"/>
    </source>
</evidence>
<evidence type="ECO:0000313" key="5">
    <source>
        <dbReference type="EMBL" id="PHT36511.1"/>
    </source>
</evidence>
<dbReference type="PROSITE" id="PS50157">
    <property type="entry name" value="ZINC_FINGER_C2H2_2"/>
    <property type="match status" value="1"/>
</dbReference>
<proteinExistence type="inferred from homology"/>
<comment type="caution">
    <text evidence="5">The sequence shown here is derived from an EMBL/GenBank/DDBJ whole genome shotgun (WGS) entry which is preliminary data.</text>
</comment>
<evidence type="ECO:0000256" key="1">
    <source>
        <dbReference type="ARBA" id="ARBA00006673"/>
    </source>
</evidence>
<dbReference type="OrthoDB" id="2019803at2759"/>
<dbReference type="AlphaFoldDB" id="A0A2G2VU66"/>
<feature type="compositionally biased region" description="Basic and acidic residues" evidence="3">
    <location>
        <begin position="188"/>
        <end position="199"/>
    </location>
</feature>
<feature type="compositionally biased region" description="Acidic residues" evidence="3">
    <location>
        <begin position="152"/>
        <end position="187"/>
    </location>
</feature>
<keyword evidence="2" id="KW-0863">Zinc-finger</keyword>
<feature type="region of interest" description="Disordered" evidence="3">
    <location>
        <begin position="122"/>
        <end position="256"/>
    </location>
</feature>
<dbReference type="GO" id="GO:0008270">
    <property type="term" value="F:zinc ion binding"/>
    <property type="evidence" value="ECO:0007669"/>
    <property type="project" value="UniProtKB-KW"/>
</dbReference>
<dbReference type="STRING" id="33114.A0A2G2VU66"/>
<keyword evidence="2" id="KW-0862">Zinc</keyword>
<dbReference type="SMART" id="SM00355">
    <property type="entry name" value="ZnF_C2H2"/>
    <property type="match status" value="1"/>
</dbReference>
<sequence>MTSFLRGVPKLKMPLILDRREYCYLAQYCFVIASGTMHFSSGSLFFIPGMAESAEVKSGQPLSVQPGDDMILHLSQASLGEVKKDKGSEPVCLFVTVDGKKLVLGTLKSDEEIPLTIANNGKPEAKASAKDSAPAKQKVTVVEPSKGAKVDDSDESSDDDLSDDEDDSEMGEDDSDEDQSDESEEETPEKAETSKKRPADSAAKAPVLDKKKTKFTTPQKIDGKKGAVHVSTPHPSKQAGKTPGNKPNQTPKSGGSFACKTCNRTFGSENALESHSKAKHSAGKWSWVLRWSYIQFTLSWKLLSLCLVVEDAGTNPLSLLFEVFLFSLTTVGKSGILACLVSPSPHLPKSRPLSSLL</sequence>
<reference evidence="6" key="2">
    <citation type="journal article" date="2017" name="J. Anim. Genet.">
        <title>Multiple reference genome sequences of hot pepper reveal the massive evolution of plant disease resistance genes by retroduplication.</title>
        <authorList>
            <person name="Kim S."/>
            <person name="Park J."/>
            <person name="Yeom S.-I."/>
            <person name="Kim Y.-M."/>
            <person name="Seo E."/>
            <person name="Kim K.-T."/>
            <person name="Kim M.-S."/>
            <person name="Lee J.M."/>
            <person name="Cheong K."/>
            <person name="Shin H.-S."/>
            <person name="Kim S.-B."/>
            <person name="Han K."/>
            <person name="Lee J."/>
            <person name="Park M."/>
            <person name="Lee H.-A."/>
            <person name="Lee H.-Y."/>
            <person name="Lee Y."/>
            <person name="Oh S."/>
            <person name="Lee J.H."/>
            <person name="Choi E."/>
            <person name="Choi E."/>
            <person name="Lee S.E."/>
            <person name="Jeon J."/>
            <person name="Kim H."/>
            <person name="Choi G."/>
            <person name="Song H."/>
            <person name="Lee J."/>
            <person name="Lee S.-C."/>
            <person name="Kwon J.-K."/>
            <person name="Lee H.-Y."/>
            <person name="Koo N."/>
            <person name="Hong Y."/>
            <person name="Kim R.W."/>
            <person name="Kang W.-H."/>
            <person name="Huh J.H."/>
            <person name="Kang B.-C."/>
            <person name="Yang T.-J."/>
            <person name="Lee Y.-H."/>
            <person name="Bennetzen J.L."/>
            <person name="Choi D."/>
        </authorList>
    </citation>
    <scope>NUCLEOTIDE SEQUENCE [LARGE SCALE GENOMIC DNA]</scope>
    <source>
        <strain evidence="6">cv. PBC81</strain>
    </source>
</reference>
<evidence type="ECO:0000313" key="6">
    <source>
        <dbReference type="Proteomes" id="UP000224567"/>
    </source>
</evidence>
<dbReference type="EMBL" id="MLFT02000010">
    <property type="protein sequence ID" value="PHT36511.1"/>
    <property type="molecule type" value="Genomic_DNA"/>
</dbReference>
<dbReference type="InterPro" id="IPR013087">
    <property type="entry name" value="Znf_C2H2_type"/>
</dbReference>
<dbReference type="Pfam" id="PF17800">
    <property type="entry name" value="NPL"/>
    <property type="match status" value="1"/>
</dbReference>
<evidence type="ECO:0000256" key="2">
    <source>
        <dbReference type="PROSITE-ProRule" id="PRU00042"/>
    </source>
</evidence>
<reference evidence="5 6" key="1">
    <citation type="journal article" date="2017" name="Genome Biol.">
        <title>New reference genome sequences of hot pepper reveal the massive evolution of plant disease-resistance genes by retroduplication.</title>
        <authorList>
            <person name="Kim S."/>
            <person name="Park J."/>
            <person name="Yeom S.I."/>
            <person name="Kim Y.M."/>
            <person name="Seo E."/>
            <person name="Kim K.T."/>
            <person name="Kim M.S."/>
            <person name="Lee J.M."/>
            <person name="Cheong K."/>
            <person name="Shin H.S."/>
            <person name="Kim S.B."/>
            <person name="Han K."/>
            <person name="Lee J."/>
            <person name="Park M."/>
            <person name="Lee H.A."/>
            <person name="Lee H.Y."/>
            <person name="Lee Y."/>
            <person name="Oh S."/>
            <person name="Lee J.H."/>
            <person name="Choi E."/>
            <person name="Choi E."/>
            <person name="Lee S.E."/>
            <person name="Jeon J."/>
            <person name="Kim H."/>
            <person name="Choi G."/>
            <person name="Song H."/>
            <person name="Lee J."/>
            <person name="Lee S.C."/>
            <person name="Kwon J.K."/>
            <person name="Lee H.Y."/>
            <person name="Koo N."/>
            <person name="Hong Y."/>
            <person name="Kim R.W."/>
            <person name="Kang W.H."/>
            <person name="Huh J.H."/>
            <person name="Kang B.C."/>
            <person name="Yang T.J."/>
            <person name="Lee Y.H."/>
            <person name="Bennetzen J.L."/>
            <person name="Choi D."/>
        </authorList>
    </citation>
    <scope>NUCLEOTIDE SEQUENCE [LARGE SCALE GENOMIC DNA]</scope>
    <source>
        <strain evidence="6">cv. PBC81</strain>
    </source>
</reference>
<accession>A0A2G2VU66</accession>
<dbReference type="Pfam" id="PF13912">
    <property type="entry name" value="zf-C2H2_6"/>
    <property type="match status" value="1"/>
</dbReference>
<name>A0A2G2VU66_CAPBA</name>
<dbReference type="Proteomes" id="UP000224567">
    <property type="component" value="Unassembled WGS sequence"/>
</dbReference>
<organism evidence="5 6">
    <name type="scientific">Capsicum baccatum</name>
    <name type="common">Peruvian pepper</name>
    <dbReference type="NCBI Taxonomy" id="33114"/>
    <lineage>
        <taxon>Eukaryota</taxon>
        <taxon>Viridiplantae</taxon>
        <taxon>Streptophyta</taxon>
        <taxon>Embryophyta</taxon>
        <taxon>Tracheophyta</taxon>
        <taxon>Spermatophyta</taxon>
        <taxon>Magnoliopsida</taxon>
        <taxon>eudicotyledons</taxon>
        <taxon>Gunneridae</taxon>
        <taxon>Pentapetalae</taxon>
        <taxon>asterids</taxon>
        <taxon>lamiids</taxon>
        <taxon>Solanales</taxon>
        <taxon>Solanaceae</taxon>
        <taxon>Solanoideae</taxon>
        <taxon>Capsiceae</taxon>
        <taxon>Capsicum</taxon>
    </lineage>
</organism>
<evidence type="ECO:0000259" key="4">
    <source>
        <dbReference type="PROSITE" id="PS50157"/>
    </source>
</evidence>
<keyword evidence="6" id="KW-1185">Reference proteome</keyword>
<dbReference type="PROSITE" id="PS00028">
    <property type="entry name" value="ZINC_FINGER_C2H2_1"/>
    <property type="match status" value="1"/>
</dbReference>